<reference evidence="1 2" key="1">
    <citation type="journal article" date="2017" name="Antonie Van Leeuwenhoek">
        <title>Rhizobium rhizosphaerae sp. nov., a novel species isolated from rice rhizosphere.</title>
        <authorList>
            <person name="Zhao J.J."/>
            <person name="Zhang J."/>
            <person name="Zhang R.J."/>
            <person name="Zhang C.W."/>
            <person name="Yin H.Q."/>
            <person name="Zhang X.X."/>
        </authorList>
    </citation>
    <scope>NUCLEOTIDE SEQUENCE [LARGE SCALE GENOMIC DNA]</scope>
    <source>
        <strain evidence="1 2">E3</strain>
    </source>
</reference>
<gene>
    <name evidence="1" type="ORF">GLIP_4093</name>
</gene>
<protein>
    <submittedName>
        <fullName evidence="1">Uncharacterized protein</fullName>
    </submittedName>
</protein>
<proteinExistence type="predicted"/>
<organism evidence="1 2">
    <name type="scientific">Aliiglaciecola lipolytica E3</name>
    <dbReference type="NCBI Taxonomy" id="1127673"/>
    <lineage>
        <taxon>Bacteria</taxon>
        <taxon>Pseudomonadati</taxon>
        <taxon>Pseudomonadota</taxon>
        <taxon>Gammaproteobacteria</taxon>
        <taxon>Alteromonadales</taxon>
        <taxon>Alteromonadaceae</taxon>
        <taxon>Aliiglaciecola</taxon>
    </lineage>
</organism>
<dbReference type="eggNOG" id="ENOG502ZASN">
    <property type="taxonomic scope" value="Bacteria"/>
</dbReference>
<name>K6X7V6_9ALTE</name>
<sequence length="273" mass="33051">MHKTVSESVLDTAQWFDNFFANKNVQEDQKALGEVRLRLGWIPRSRELEEIEARLKVRVKLPNLKNRVDLILTDSDDDQEDKIRSSRRSQFNRDDSFNVALRYKARPDSGLSHRIGFGRRFQYYARSRYRDGFTLTDSLEMRYDASIYYYNRDKFGATLSFTFDYDFSQELLLRYHNRFDYRDRSKDWIWQHSWQGLHQFDDTSAVIYGFYIEGISQPNYRLEEYLVSAKLRKQTKRNWLFYEIEPFVLWRRDEHFSASYGIALRLEGYFGER</sequence>
<keyword evidence="2" id="KW-1185">Reference proteome</keyword>
<evidence type="ECO:0000313" key="1">
    <source>
        <dbReference type="EMBL" id="GAC16704.1"/>
    </source>
</evidence>
<dbReference type="EMBL" id="BAEN01000076">
    <property type="protein sequence ID" value="GAC16704.1"/>
    <property type="molecule type" value="Genomic_DNA"/>
</dbReference>
<dbReference type="Proteomes" id="UP000006334">
    <property type="component" value="Unassembled WGS sequence"/>
</dbReference>
<comment type="caution">
    <text evidence="1">The sequence shown here is derived from an EMBL/GenBank/DDBJ whole genome shotgun (WGS) entry which is preliminary data.</text>
</comment>
<accession>K6X7V6</accession>
<dbReference type="AlphaFoldDB" id="K6X7V6"/>
<evidence type="ECO:0000313" key="2">
    <source>
        <dbReference type="Proteomes" id="UP000006334"/>
    </source>
</evidence>
<dbReference type="STRING" id="1127673.GLIP_4093"/>
<dbReference type="OrthoDB" id="7054989at2"/>